<dbReference type="KEGG" id="vg:13995262"/>
<dbReference type="GeneID" id="13995262"/>
<gene>
    <name evidence="1" type="ORF">CcrColossus_gp334</name>
</gene>
<dbReference type="Proteomes" id="UP000000463">
    <property type="component" value="Segment"/>
</dbReference>
<dbReference type="OrthoDB" id="14687at10239"/>
<evidence type="ECO:0000313" key="1">
    <source>
        <dbReference type="EMBL" id="AFU88204.1"/>
    </source>
</evidence>
<reference evidence="1 2" key="1">
    <citation type="journal article" date="2012" name="BMC Genomics">
        <title>The Caulobacter crescentus phage phiCbK: genomics of a canonical phage.</title>
        <authorList>
            <person name="Gill J.J."/>
            <person name="Berry J.D."/>
            <person name="Russell W.K."/>
            <person name="Lessor L."/>
            <person name="Escobar Garcia D.A."/>
            <person name="Hernandez D."/>
            <person name="Kane A."/>
            <person name="Keene J."/>
            <person name="Maddox M."/>
            <person name="Martin R."/>
            <person name="Mohan S."/>
            <person name="Thorn A.M."/>
            <person name="Russell D.H."/>
            <person name="Young R."/>
        </authorList>
    </citation>
    <scope>NUCLEOTIDE SEQUENCE [LARGE SCALE GENOMIC DNA]</scope>
</reference>
<dbReference type="RefSeq" id="YP_006988568.1">
    <property type="nucleotide sequence ID" value="NC_019406.1"/>
</dbReference>
<dbReference type="EMBL" id="JX100810">
    <property type="protein sequence ID" value="AFU88204.1"/>
    <property type="molecule type" value="Genomic_DNA"/>
</dbReference>
<accession>K4JS75</accession>
<protein>
    <submittedName>
        <fullName evidence="1">Uncharacterized protein</fullName>
    </submittedName>
</protein>
<name>K4JS75_9CAUD</name>
<proteinExistence type="predicted"/>
<organism evidence="1 2">
    <name type="scientific">Caulobacter phage CcrColossus</name>
    <dbReference type="NCBI Taxonomy" id="1211640"/>
    <lineage>
        <taxon>Viruses</taxon>
        <taxon>Duplodnaviria</taxon>
        <taxon>Heunggongvirae</taxon>
        <taxon>Uroviricota</taxon>
        <taxon>Caudoviricetes</taxon>
        <taxon>Jeanschmidtviridae</taxon>
        <taxon>Colossusvirus</taxon>
        <taxon>Colossusvirus colossus</taxon>
    </lineage>
</organism>
<keyword evidence="2" id="KW-1185">Reference proteome</keyword>
<evidence type="ECO:0000313" key="2">
    <source>
        <dbReference type="Proteomes" id="UP000000463"/>
    </source>
</evidence>
<sequence>MGTIRHHAIVVTSRDRDHLKEAHAKAVEIFGDAQANVITGENLAPVSEITVDSQGYASFMIAPDGSKEFWDHSDLADKGREAFVVYLNGERHADPSMSSTLSWAEAQFGGPNDDDMLLSSVGADAKKLYAAVARIAHEGHARPEYPSYAHVGFDVLTSLETIGMVFVDSRGNYLLTETGFESAGYVARDHPFIVKAVTHNSVMATVG</sequence>